<dbReference type="EMBL" id="SNZR01000015">
    <property type="protein sequence ID" value="TDR88247.1"/>
    <property type="molecule type" value="Genomic_DNA"/>
</dbReference>
<evidence type="ECO:0000313" key="3">
    <source>
        <dbReference type="Proteomes" id="UP000295122"/>
    </source>
</evidence>
<protein>
    <submittedName>
        <fullName evidence="2">Uncharacterized protein</fullName>
    </submittedName>
</protein>
<sequence>MGRADIGRLVAAAALLPLCTPLPARAEAWQRYVNERFGAAVEYPERFSVQLEPPANGDGQRFRTADGRAELAVFGFYNALEETPKAMTTSRRRDGMAYSYVAATADSFVLSGRKEGRIGYERCLRSRQDRTIFVCFDITYPDAEAGAYDPIVSRISRSLRAEGTP</sequence>
<dbReference type="AlphaFoldDB" id="A0A4R7BVL3"/>
<feature type="chain" id="PRO_5020204448" evidence="1">
    <location>
        <begin position="27"/>
        <end position="165"/>
    </location>
</feature>
<dbReference type="Proteomes" id="UP000295122">
    <property type="component" value="Unassembled WGS sequence"/>
</dbReference>
<comment type="caution">
    <text evidence="2">The sequence shown here is derived from an EMBL/GenBank/DDBJ whole genome shotgun (WGS) entry which is preliminary data.</text>
</comment>
<evidence type="ECO:0000313" key="2">
    <source>
        <dbReference type="EMBL" id="TDR88247.1"/>
    </source>
</evidence>
<name>A0A4R7BVL3_9HYPH</name>
<dbReference type="OrthoDB" id="996425at2"/>
<feature type="signal peptide" evidence="1">
    <location>
        <begin position="1"/>
        <end position="26"/>
    </location>
</feature>
<gene>
    <name evidence="2" type="ORF">EV668_4119</name>
</gene>
<reference evidence="2 3" key="1">
    <citation type="submission" date="2019-03" db="EMBL/GenBank/DDBJ databases">
        <title>Genomic Encyclopedia of Type Strains, Phase IV (KMG-IV): sequencing the most valuable type-strain genomes for metagenomic binning, comparative biology and taxonomic classification.</title>
        <authorList>
            <person name="Goeker M."/>
        </authorList>
    </citation>
    <scope>NUCLEOTIDE SEQUENCE [LARGE SCALE GENOMIC DNA]</scope>
    <source>
        <strain evidence="2 3">DSM 25903</strain>
    </source>
</reference>
<keyword evidence="1" id="KW-0732">Signal</keyword>
<accession>A0A4R7BVL3</accession>
<organism evidence="2 3">
    <name type="scientific">Enterovirga rhinocerotis</name>
    <dbReference type="NCBI Taxonomy" id="1339210"/>
    <lineage>
        <taxon>Bacteria</taxon>
        <taxon>Pseudomonadati</taxon>
        <taxon>Pseudomonadota</taxon>
        <taxon>Alphaproteobacteria</taxon>
        <taxon>Hyphomicrobiales</taxon>
        <taxon>Methylobacteriaceae</taxon>
        <taxon>Enterovirga</taxon>
    </lineage>
</organism>
<keyword evidence="3" id="KW-1185">Reference proteome</keyword>
<evidence type="ECO:0000256" key="1">
    <source>
        <dbReference type="SAM" id="SignalP"/>
    </source>
</evidence>
<dbReference type="RefSeq" id="WP_133773583.1">
    <property type="nucleotide sequence ID" value="NZ_SNZR01000015.1"/>
</dbReference>
<proteinExistence type="predicted"/>